<dbReference type="CDD" id="cd03789">
    <property type="entry name" value="GT9_LPS_heptosyltransferase"/>
    <property type="match status" value="1"/>
</dbReference>
<evidence type="ECO:0000313" key="3">
    <source>
        <dbReference type="EMBL" id="NIH81159.1"/>
    </source>
</evidence>
<dbReference type="EMBL" id="JAANOU010000001">
    <property type="protein sequence ID" value="NIH81159.1"/>
    <property type="molecule type" value="Genomic_DNA"/>
</dbReference>
<accession>A0ABX0SXN9</accession>
<dbReference type="PANTHER" id="PTHR30160:SF1">
    <property type="entry name" value="LIPOPOLYSACCHARIDE 1,2-N-ACETYLGLUCOSAMINETRANSFERASE-RELATED"/>
    <property type="match status" value="1"/>
</dbReference>
<dbReference type="Pfam" id="PF01075">
    <property type="entry name" value="Glyco_transf_9"/>
    <property type="match status" value="1"/>
</dbReference>
<name>A0ABX0SXN9_9PSEU</name>
<dbReference type="PANTHER" id="PTHR30160">
    <property type="entry name" value="TETRAACYLDISACCHARIDE 4'-KINASE-RELATED"/>
    <property type="match status" value="1"/>
</dbReference>
<dbReference type="RefSeq" id="WP_167116466.1">
    <property type="nucleotide sequence ID" value="NZ_JAANOU010000001.1"/>
</dbReference>
<evidence type="ECO:0000256" key="1">
    <source>
        <dbReference type="ARBA" id="ARBA00022676"/>
    </source>
</evidence>
<keyword evidence="2" id="KW-0808">Transferase</keyword>
<dbReference type="Proteomes" id="UP000754495">
    <property type="component" value="Unassembled WGS sequence"/>
</dbReference>
<organism evidence="3 4">
    <name type="scientific">Amycolatopsis viridis</name>
    <dbReference type="NCBI Taxonomy" id="185678"/>
    <lineage>
        <taxon>Bacteria</taxon>
        <taxon>Bacillati</taxon>
        <taxon>Actinomycetota</taxon>
        <taxon>Actinomycetes</taxon>
        <taxon>Pseudonocardiales</taxon>
        <taxon>Pseudonocardiaceae</taxon>
        <taxon>Amycolatopsis</taxon>
    </lineage>
</organism>
<gene>
    <name evidence="3" type="ORF">FHX46_003689</name>
</gene>
<dbReference type="Gene3D" id="3.40.50.2000">
    <property type="entry name" value="Glycogen Phosphorylase B"/>
    <property type="match status" value="2"/>
</dbReference>
<reference evidence="3 4" key="1">
    <citation type="submission" date="2020-03" db="EMBL/GenBank/DDBJ databases">
        <title>Sequencing the genomes of 1000 actinobacteria strains.</title>
        <authorList>
            <person name="Klenk H.-P."/>
        </authorList>
    </citation>
    <scope>NUCLEOTIDE SEQUENCE [LARGE SCALE GENOMIC DNA]</scope>
    <source>
        <strain evidence="3 4">DSM 45668</strain>
    </source>
</reference>
<dbReference type="InterPro" id="IPR002201">
    <property type="entry name" value="Glyco_trans_9"/>
</dbReference>
<evidence type="ECO:0000256" key="2">
    <source>
        <dbReference type="ARBA" id="ARBA00022679"/>
    </source>
</evidence>
<evidence type="ECO:0000313" key="4">
    <source>
        <dbReference type="Proteomes" id="UP000754495"/>
    </source>
</evidence>
<keyword evidence="1" id="KW-0328">Glycosyltransferase</keyword>
<proteinExistence type="predicted"/>
<dbReference type="InterPro" id="IPR051199">
    <property type="entry name" value="LPS_LOS_Heptosyltrfase"/>
</dbReference>
<protein>
    <submittedName>
        <fullName evidence="3">ADP-heptose:LPS heptosyltransferase</fullName>
    </submittedName>
</protein>
<comment type="caution">
    <text evidence="3">The sequence shown here is derived from an EMBL/GenBank/DDBJ whole genome shotgun (WGS) entry which is preliminary data.</text>
</comment>
<sequence length="310" mass="31961">MTVDVLVLRALGLGDLLVAVPALRGLRAAFPDARITLAAPAALDGIAALTGAVDRVLPTPGLGALRWDGAPPAVAVNLHGSGPESVRDLLGTRPGRLLAHRHPATGGADGPDWVADQHEAQRWCRMLAHYGIEADPGDLALTRPDVPSPAPDAIVVHPGAAYGSRRWPPGRFAEVAREFSRAGHRVVVTGSAAERDLAGELAAAAGLPPDTVLAGRTGLSELAALVSRARLLISGDTGIAHLATAYGTPSVLLFGPTPPWRWGPPPGTEDRHVVLWAGEEGDPFAAEPAPGLLAITVDEVVAAGRKVAEV</sequence>
<keyword evidence="4" id="KW-1185">Reference proteome</keyword>
<dbReference type="SUPFAM" id="SSF53756">
    <property type="entry name" value="UDP-Glycosyltransferase/glycogen phosphorylase"/>
    <property type="match status" value="1"/>
</dbReference>